<dbReference type="Proteomes" id="UP000055136">
    <property type="component" value="Chromosome"/>
</dbReference>
<gene>
    <name evidence="3" type="ORF">Tel_04555</name>
</gene>
<evidence type="ECO:0000313" key="4">
    <source>
        <dbReference type="Proteomes" id="UP000055136"/>
    </source>
</evidence>
<evidence type="ECO:0000313" key="3">
    <source>
        <dbReference type="EMBL" id="ALP52476.1"/>
    </source>
</evidence>
<sequence>MSDILQAIQHYARTTPAACAVEGEYLRLSYAALHDEIEQLAGLLRRQGYGRLGLLMDNGPAWVVADLAAQAADVTLVPIPAFFSSEQRQHALRDAAMEAVIALDTSLIAASLPDARVQPLGRIAGQSGWLAVLPSQQRMPALQGVAKVTYTSGTTGTPKGVCLSRTRMGRVATALREAIRITAADRHLCLLPLAVLLENIGGIYVPLLSGATCVVPGLGTVGMSGAAGLDPQRMLQAIANSRASSVILLPQMLQALVGLIAAGLPLPAQLRFIAVGGAPVSLRLLEQARDLGLPVYEGYGLSECASVVAVNRPGAQRLGSVGQPLPHIQLKCSPAGEILIKGNLFQGYLNRPTPDGEWYASGDLGYLDADGYLYLTGRKKNCFITSFGRNVTPEWVEKELTLAPAIAQAVVFGEARPFNVALIVARGSDAEIDAAVQQANRQLPDYARVSAWLRADAPFSIDNHQCTANGRPRREQIARLYADRINALYETDGHGARKESVCHSLTN</sequence>
<dbReference type="KEGG" id="tee:Tel_04555"/>
<name>A0A0S2TBE4_9GAMM</name>
<protein>
    <recommendedName>
        <fullName evidence="2">AMP-dependent synthetase/ligase domain-containing protein</fullName>
    </recommendedName>
</protein>
<keyword evidence="1" id="KW-0436">Ligase</keyword>
<feature type="domain" description="AMP-dependent synthetase/ligase" evidence="2">
    <location>
        <begin position="9"/>
        <end position="349"/>
    </location>
</feature>
<dbReference type="SUPFAM" id="SSF56801">
    <property type="entry name" value="Acetyl-CoA synthetase-like"/>
    <property type="match status" value="1"/>
</dbReference>
<dbReference type="Gene3D" id="3.30.300.30">
    <property type="match status" value="1"/>
</dbReference>
<evidence type="ECO:0000259" key="2">
    <source>
        <dbReference type="Pfam" id="PF00501"/>
    </source>
</evidence>
<keyword evidence="4" id="KW-1185">Reference proteome</keyword>
<accession>A0A0S2TBE4</accession>
<evidence type="ECO:0000256" key="1">
    <source>
        <dbReference type="ARBA" id="ARBA00022598"/>
    </source>
</evidence>
<dbReference type="InterPro" id="IPR050237">
    <property type="entry name" value="ATP-dep_AMP-bd_enzyme"/>
</dbReference>
<dbReference type="Gene3D" id="3.40.50.12780">
    <property type="entry name" value="N-terminal domain of ligase-like"/>
    <property type="match status" value="1"/>
</dbReference>
<dbReference type="PROSITE" id="PS00455">
    <property type="entry name" value="AMP_BINDING"/>
    <property type="match status" value="1"/>
</dbReference>
<dbReference type="EMBL" id="CP013099">
    <property type="protein sequence ID" value="ALP52476.1"/>
    <property type="molecule type" value="Genomic_DNA"/>
</dbReference>
<organism evidence="3 4">
    <name type="scientific">Candidatus Tenderia electrophaga</name>
    <dbReference type="NCBI Taxonomy" id="1748243"/>
    <lineage>
        <taxon>Bacteria</taxon>
        <taxon>Pseudomonadati</taxon>
        <taxon>Pseudomonadota</taxon>
        <taxon>Gammaproteobacteria</taxon>
        <taxon>Candidatus Tenderiales</taxon>
        <taxon>Candidatus Tenderiaceae</taxon>
        <taxon>Candidatus Tenderia</taxon>
    </lineage>
</organism>
<dbReference type="AlphaFoldDB" id="A0A0S2TBE4"/>
<dbReference type="STRING" id="1748243.Tel_04555"/>
<dbReference type="InterPro" id="IPR045851">
    <property type="entry name" value="AMP-bd_C_sf"/>
</dbReference>
<dbReference type="InterPro" id="IPR020845">
    <property type="entry name" value="AMP-binding_CS"/>
</dbReference>
<dbReference type="PANTHER" id="PTHR43767">
    <property type="entry name" value="LONG-CHAIN-FATTY-ACID--COA LIGASE"/>
    <property type="match status" value="1"/>
</dbReference>
<proteinExistence type="predicted"/>
<dbReference type="GO" id="GO:0016874">
    <property type="term" value="F:ligase activity"/>
    <property type="evidence" value="ECO:0007669"/>
    <property type="project" value="UniProtKB-KW"/>
</dbReference>
<reference evidence="3" key="1">
    <citation type="submission" date="2015-10" db="EMBL/GenBank/DDBJ databases">
        <title>Description of Candidatus Tenderia electrophaga gen. nov, sp. nov., an Uncultivated Electroautotroph from a Biocathode Enrichment.</title>
        <authorList>
            <person name="Eddie B.J."/>
            <person name="Malanoski A.P."/>
            <person name="Wang Z."/>
            <person name="Hall R.J."/>
            <person name="Oh S.D."/>
            <person name="Heiner C."/>
            <person name="Lin B."/>
            <person name="Strycharz-Glaven S.M."/>
        </authorList>
    </citation>
    <scope>NUCLEOTIDE SEQUENCE [LARGE SCALE GENOMIC DNA]</scope>
    <source>
        <strain evidence="3">NRL1</strain>
    </source>
</reference>
<dbReference type="Pfam" id="PF23562">
    <property type="entry name" value="AMP-binding_C_3"/>
    <property type="match status" value="1"/>
</dbReference>
<dbReference type="InterPro" id="IPR000873">
    <property type="entry name" value="AMP-dep_synth/lig_dom"/>
</dbReference>
<dbReference type="PANTHER" id="PTHR43767:SF8">
    <property type="entry name" value="LONG-CHAIN-FATTY-ACID--COA LIGASE"/>
    <property type="match status" value="1"/>
</dbReference>
<dbReference type="InterPro" id="IPR042099">
    <property type="entry name" value="ANL_N_sf"/>
</dbReference>
<dbReference type="Pfam" id="PF00501">
    <property type="entry name" value="AMP-binding"/>
    <property type="match status" value="1"/>
</dbReference>